<protein>
    <submittedName>
        <fullName evidence="2">Uncharacterized protein</fullName>
    </submittedName>
</protein>
<comment type="caution">
    <text evidence="2">The sequence shown here is derived from an EMBL/GenBank/DDBJ whole genome shotgun (WGS) entry which is preliminary data.</text>
</comment>
<dbReference type="EMBL" id="JAINUF010000024">
    <property type="protein sequence ID" value="KAJ8332822.1"/>
    <property type="molecule type" value="Genomic_DNA"/>
</dbReference>
<evidence type="ECO:0000313" key="3">
    <source>
        <dbReference type="Proteomes" id="UP001152622"/>
    </source>
</evidence>
<organism evidence="2 3">
    <name type="scientific">Synaphobranchus kaupii</name>
    <name type="common">Kaup's arrowtooth eel</name>
    <dbReference type="NCBI Taxonomy" id="118154"/>
    <lineage>
        <taxon>Eukaryota</taxon>
        <taxon>Metazoa</taxon>
        <taxon>Chordata</taxon>
        <taxon>Craniata</taxon>
        <taxon>Vertebrata</taxon>
        <taxon>Euteleostomi</taxon>
        <taxon>Actinopterygii</taxon>
        <taxon>Neopterygii</taxon>
        <taxon>Teleostei</taxon>
        <taxon>Anguilliformes</taxon>
        <taxon>Synaphobranchidae</taxon>
        <taxon>Synaphobranchus</taxon>
    </lineage>
</organism>
<proteinExistence type="predicted"/>
<evidence type="ECO:0000256" key="1">
    <source>
        <dbReference type="SAM" id="MobiDB-lite"/>
    </source>
</evidence>
<evidence type="ECO:0000313" key="2">
    <source>
        <dbReference type="EMBL" id="KAJ8332822.1"/>
    </source>
</evidence>
<accession>A0A9Q1IAS4</accession>
<feature type="region of interest" description="Disordered" evidence="1">
    <location>
        <begin position="97"/>
        <end position="116"/>
    </location>
</feature>
<dbReference type="AlphaFoldDB" id="A0A9Q1IAS4"/>
<feature type="region of interest" description="Disordered" evidence="1">
    <location>
        <begin position="1"/>
        <end position="34"/>
    </location>
</feature>
<sequence length="116" mass="12617">MTAEPVLQGARVPRIPPLSSARPPARGVTSAGFPQNTFLAQDRRWGSCDSTSRRSAENEIDFGRFEMCGETTGAVRRPFSKYCEVISGREGTYKQRLAEGGPATSAHSHLRPIPAL</sequence>
<dbReference type="Proteomes" id="UP001152622">
    <property type="component" value="Chromosome 24"/>
</dbReference>
<name>A0A9Q1IAS4_SYNKA</name>
<gene>
    <name evidence="2" type="ORF">SKAU_G00417180</name>
</gene>
<reference evidence="2" key="1">
    <citation type="journal article" date="2023" name="Science">
        <title>Genome structures resolve the early diversification of teleost fishes.</title>
        <authorList>
            <person name="Parey E."/>
            <person name="Louis A."/>
            <person name="Montfort J."/>
            <person name="Bouchez O."/>
            <person name="Roques C."/>
            <person name="Iampietro C."/>
            <person name="Lluch J."/>
            <person name="Castinel A."/>
            <person name="Donnadieu C."/>
            <person name="Desvignes T."/>
            <person name="Floi Bucao C."/>
            <person name="Jouanno E."/>
            <person name="Wen M."/>
            <person name="Mejri S."/>
            <person name="Dirks R."/>
            <person name="Jansen H."/>
            <person name="Henkel C."/>
            <person name="Chen W.J."/>
            <person name="Zahm M."/>
            <person name="Cabau C."/>
            <person name="Klopp C."/>
            <person name="Thompson A.W."/>
            <person name="Robinson-Rechavi M."/>
            <person name="Braasch I."/>
            <person name="Lecointre G."/>
            <person name="Bobe J."/>
            <person name="Postlethwait J.H."/>
            <person name="Berthelot C."/>
            <person name="Roest Crollius H."/>
            <person name="Guiguen Y."/>
        </authorList>
    </citation>
    <scope>NUCLEOTIDE SEQUENCE</scope>
    <source>
        <strain evidence="2">WJC10195</strain>
    </source>
</reference>
<keyword evidence="3" id="KW-1185">Reference proteome</keyword>